<accession>A0ABT4B4E5</accession>
<dbReference type="EMBL" id="JAPNTZ010000009">
    <property type="protein sequence ID" value="MCY1141350.1"/>
    <property type="molecule type" value="Genomic_DNA"/>
</dbReference>
<reference evidence="2" key="1">
    <citation type="submission" date="2022-11" db="EMBL/GenBank/DDBJ databases">
        <authorList>
            <person name="Somphong A."/>
            <person name="Phongsopitanun W."/>
        </authorList>
    </citation>
    <scope>NUCLEOTIDE SEQUENCE</scope>
    <source>
        <strain evidence="2">Pm04-4</strain>
    </source>
</reference>
<keyword evidence="3" id="KW-1185">Reference proteome</keyword>
<dbReference type="Proteomes" id="UP001151002">
    <property type="component" value="Unassembled WGS sequence"/>
</dbReference>
<gene>
    <name evidence="2" type="ORF">OWR29_25410</name>
</gene>
<sequence length="106" mass="11661">MSNVALVILGLLLIVALVLVIAQAQANRISETFVLNSIDGGREVQQQLADRPAPPVDEPSTGRHHTGEVQLVSPDWTPHIGRRLLARETQTQPITWPLPKESETTR</sequence>
<comment type="caution">
    <text evidence="2">The sequence shown here is derived from an EMBL/GenBank/DDBJ whole genome shotgun (WGS) entry which is preliminary data.</text>
</comment>
<evidence type="ECO:0000313" key="3">
    <source>
        <dbReference type="Proteomes" id="UP001151002"/>
    </source>
</evidence>
<evidence type="ECO:0000256" key="1">
    <source>
        <dbReference type="SAM" id="MobiDB-lite"/>
    </source>
</evidence>
<proteinExistence type="predicted"/>
<dbReference type="RefSeq" id="WP_267565737.1">
    <property type="nucleotide sequence ID" value="NZ_JAPNTZ010000009.1"/>
</dbReference>
<protein>
    <submittedName>
        <fullName evidence="2">Uncharacterized protein</fullName>
    </submittedName>
</protein>
<feature type="region of interest" description="Disordered" evidence="1">
    <location>
        <begin position="47"/>
        <end position="72"/>
    </location>
</feature>
<name>A0ABT4B4E5_9ACTN</name>
<evidence type="ECO:0000313" key="2">
    <source>
        <dbReference type="EMBL" id="MCY1141350.1"/>
    </source>
</evidence>
<organism evidence="2 3">
    <name type="scientific">Paractinoplanes pyxinae</name>
    <dbReference type="NCBI Taxonomy" id="2997416"/>
    <lineage>
        <taxon>Bacteria</taxon>
        <taxon>Bacillati</taxon>
        <taxon>Actinomycetota</taxon>
        <taxon>Actinomycetes</taxon>
        <taxon>Micromonosporales</taxon>
        <taxon>Micromonosporaceae</taxon>
        <taxon>Paractinoplanes</taxon>
    </lineage>
</organism>